<proteinExistence type="predicted"/>
<name>A0A370HVB4_9HYPH</name>
<keyword evidence="3" id="KW-1185">Reference proteome</keyword>
<feature type="compositionally biased region" description="Basic and acidic residues" evidence="1">
    <location>
        <begin position="73"/>
        <end position="94"/>
    </location>
</feature>
<dbReference type="EMBL" id="QQBB01000001">
    <property type="protein sequence ID" value="RDI62453.1"/>
    <property type="molecule type" value="Genomic_DNA"/>
</dbReference>
<organism evidence="2 3">
    <name type="scientific">Microvirga subterranea</name>
    <dbReference type="NCBI Taxonomy" id="186651"/>
    <lineage>
        <taxon>Bacteria</taxon>
        <taxon>Pseudomonadati</taxon>
        <taxon>Pseudomonadota</taxon>
        <taxon>Alphaproteobacteria</taxon>
        <taxon>Hyphomicrobiales</taxon>
        <taxon>Methylobacteriaceae</taxon>
        <taxon>Microvirga</taxon>
    </lineage>
</organism>
<feature type="region of interest" description="Disordered" evidence="1">
    <location>
        <begin position="1"/>
        <end position="94"/>
    </location>
</feature>
<reference evidence="2 3" key="1">
    <citation type="submission" date="2018-07" db="EMBL/GenBank/DDBJ databases">
        <title>Genomic Encyclopedia of Type Strains, Phase IV (KMG-IV): sequencing the most valuable type-strain genomes for metagenomic binning, comparative biology and taxonomic classification.</title>
        <authorList>
            <person name="Goeker M."/>
        </authorList>
    </citation>
    <scope>NUCLEOTIDE SEQUENCE [LARGE SCALE GENOMIC DNA]</scope>
    <source>
        <strain evidence="2 3">DSM 14364</strain>
    </source>
</reference>
<feature type="compositionally biased region" description="Basic and acidic residues" evidence="1">
    <location>
        <begin position="30"/>
        <end position="48"/>
    </location>
</feature>
<comment type="caution">
    <text evidence="2">The sequence shown here is derived from an EMBL/GenBank/DDBJ whole genome shotgun (WGS) entry which is preliminary data.</text>
</comment>
<dbReference type="OrthoDB" id="7998878at2"/>
<evidence type="ECO:0000313" key="3">
    <source>
        <dbReference type="Proteomes" id="UP000254925"/>
    </source>
</evidence>
<sequence>MPKKNDNIVGRPEGPPVAGGHQTRQQAEIVKQEGGGRTDSERAAEAAERSQLPGNPAIGGSSNGHSDQMGSRGAEDDRKVAGGLYRTERDHDES</sequence>
<dbReference type="AlphaFoldDB" id="A0A370HVB4"/>
<dbReference type="RefSeq" id="WP_114768569.1">
    <property type="nucleotide sequence ID" value="NZ_QQBB01000001.1"/>
</dbReference>
<protein>
    <submittedName>
        <fullName evidence="2">Uncharacterized protein</fullName>
    </submittedName>
</protein>
<gene>
    <name evidence="2" type="ORF">DES45_101723</name>
</gene>
<evidence type="ECO:0000256" key="1">
    <source>
        <dbReference type="SAM" id="MobiDB-lite"/>
    </source>
</evidence>
<accession>A0A370HVB4</accession>
<evidence type="ECO:0000313" key="2">
    <source>
        <dbReference type="EMBL" id="RDI62453.1"/>
    </source>
</evidence>
<dbReference type="Proteomes" id="UP000254925">
    <property type="component" value="Unassembled WGS sequence"/>
</dbReference>